<keyword evidence="13" id="KW-1185">Reference proteome</keyword>
<evidence type="ECO:0000256" key="6">
    <source>
        <dbReference type="ARBA" id="ARBA00023125"/>
    </source>
</evidence>
<evidence type="ECO:0000256" key="4">
    <source>
        <dbReference type="ARBA" id="ARBA00022833"/>
    </source>
</evidence>
<dbReference type="GO" id="GO:0000976">
    <property type="term" value="F:transcription cis-regulatory region binding"/>
    <property type="evidence" value="ECO:0007669"/>
    <property type="project" value="TreeGrafter"/>
</dbReference>
<evidence type="ECO:0000256" key="10">
    <source>
        <dbReference type="SAM" id="MobiDB-lite"/>
    </source>
</evidence>
<feature type="non-terminal residue" evidence="12">
    <location>
        <position position="1"/>
    </location>
</feature>
<dbReference type="NCBIfam" id="TIGR01565">
    <property type="entry name" value="homeo_ZF_HD"/>
    <property type="match status" value="1"/>
</dbReference>
<keyword evidence="5" id="KW-0805">Transcription regulation</keyword>
<keyword evidence="9" id="KW-0539">Nucleus</keyword>
<dbReference type="GO" id="GO:0008270">
    <property type="term" value="F:zinc ion binding"/>
    <property type="evidence" value="ECO:0007669"/>
    <property type="project" value="UniProtKB-KW"/>
</dbReference>
<dbReference type="Proteomes" id="UP000685013">
    <property type="component" value="Chromosome 5"/>
</dbReference>
<protein>
    <submittedName>
        <fullName evidence="12">Zinc-finger homeodomain protein 5</fullName>
    </submittedName>
</protein>
<dbReference type="EMBL" id="JAGKQH010000005">
    <property type="protein sequence ID" value="KAG6598449.1"/>
    <property type="molecule type" value="Genomic_DNA"/>
</dbReference>
<evidence type="ECO:0000256" key="2">
    <source>
        <dbReference type="ARBA" id="ARBA00022723"/>
    </source>
</evidence>
<dbReference type="FunFam" id="1.10.10.60:FF:000257">
    <property type="entry name" value="Zinc-finger homeodomain protein 2"/>
    <property type="match status" value="1"/>
</dbReference>
<accession>A0AAV6NKB3</accession>
<keyword evidence="2" id="KW-0479">Metal-binding</keyword>
<dbReference type="Pfam" id="PF04770">
    <property type="entry name" value="ZF-HD_dimer"/>
    <property type="match status" value="1"/>
</dbReference>
<feature type="region of interest" description="Disordered" evidence="10">
    <location>
        <begin position="66"/>
        <end position="99"/>
    </location>
</feature>
<reference evidence="12 13" key="1">
    <citation type="journal article" date="2021" name="Hortic Res">
        <title>The domestication of Cucurbita argyrosperma as revealed by the genome of its wild relative.</title>
        <authorList>
            <person name="Barrera-Redondo J."/>
            <person name="Sanchez-de la Vega G."/>
            <person name="Aguirre-Liguori J.A."/>
            <person name="Castellanos-Morales G."/>
            <person name="Gutierrez-Guerrero Y.T."/>
            <person name="Aguirre-Dugua X."/>
            <person name="Aguirre-Planter E."/>
            <person name="Tenaillon M.I."/>
            <person name="Lira-Saade R."/>
            <person name="Eguiarte L.E."/>
        </authorList>
    </citation>
    <scope>NUCLEOTIDE SEQUENCE [LARGE SCALE GENOMIC DNA]</scope>
    <source>
        <strain evidence="12">JBR-2021</strain>
    </source>
</reference>
<dbReference type="PROSITE" id="PS51523">
    <property type="entry name" value="ZF_HD_DIMER"/>
    <property type="match status" value="1"/>
</dbReference>
<evidence type="ECO:0000313" key="13">
    <source>
        <dbReference type="Proteomes" id="UP000685013"/>
    </source>
</evidence>
<dbReference type="NCBIfam" id="TIGR01566">
    <property type="entry name" value="ZF_HD_prot_N"/>
    <property type="match status" value="1"/>
</dbReference>
<evidence type="ECO:0000256" key="5">
    <source>
        <dbReference type="ARBA" id="ARBA00023015"/>
    </source>
</evidence>
<evidence type="ECO:0000259" key="11">
    <source>
        <dbReference type="PROSITE" id="PS51523"/>
    </source>
</evidence>
<gene>
    <name evidence="12" type="primary">ZHD5</name>
    <name evidence="12" type="ORF">SDJN03_08227</name>
</gene>
<comment type="subcellular location">
    <subcellularLocation>
        <location evidence="1">Nucleus</location>
    </subcellularLocation>
</comment>
<dbReference type="PANTHER" id="PTHR31948:SF60">
    <property type="entry name" value="ZINC-FINGER HOMEODOMAIN PROTEIN 5"/>
    <property type="match status" value="1"/>
</dbReference>
<keyword evidence="3 12" id="KW-0863">Zinc-finger</keyword>
<name>A0AAV6NKB3_9ROSI</name>
<feature type="domain" description="ZF-HD dimerization-type" evidence="11">
    <location>
        <begin position="106"/>
        <end position="155"/>
    </location>
</feature>
<dbReference type="GO" id="GO:0003700">
    <property type="term" value="F:DNA-binding transcription factor activity"/>
    <property type="evidence" value="ECO:0007669"/>
    <property type="project" value="TreeGrafter"/>
</dbReference>
<dbReference type="GO" id="GO:0005634">
    <property type="term" value="C:nucleus"/>
    <property type="evidence" value="ECO:0007669"/>
    <property type="project" value="UniProtKB-SubCell"/>
</dbReference>
<organism evidence="12 13">
    <name type="scientific">Cucurbita argyrosperma subsp. sororia</name>
    <dbReference type="NCBI Taxonomy" id="37648"/>
    <lineage>
        <taxon>Eukaryota</taxon>
        <taxon>Viridiplantae</taxon>
        <taxon>Streptophyta</taxon>
        <taxon>Embryophyta</taxon>
        <taxon>Tracheophyta</taxon>
        <taxon>Spermatophyta</taxon>
        <taxon>Magnoliopsida</taxon>
        <taxon>eudicotyledons</taxon>
        <taxon>Gunneridae</taxon>
        <taxon>Pentapetalae</taxon>
        <taxon>rosids</taxon>
        <taxon>fabids</taxon>
        <taxon>Cucurbitales</taxon>
        <taxon>Cucurbitaceae</taxon>
        <taxon>Cucurbiteae</taxon>
        <taxon>Cucurbita</taxon>
    </lineage>
</organism>
<keyword evidence="6 12" id="KW-0238">DNA-binding</keyword>
<comment type="caution">
    <text evidence="12">The sequence shown here is derived from an EMBL/GenBank/DDBJ whole genome shotgun (WGS) entry which is preliminary data.</text>
</comment>
<evidence type="ECO:0000256" key="8">
    <source>
        <dbReference type="ARBA" id="ARBA00023163"/>
    </source>
</evidence>
<feature type="compositionally biased region" description="Gly residues" evidence="10">
    <location>
        <begin position="67"/>
        <end position="90"/>
    </location>
</feature>
<evidence type="ECO:0000256" key="9">
    <source>
        <dbReference type="ARBA" id="ARBA00023242"/>
    </source>
</evidence>
<evidence type="ECO:0000256" key="3">
    <source>
        <dbReference type="ARBA" id="ARBA00022771"/>
    </source>
</evidence>
<dbReference type="GO" id="GO:0050793">
    <property type="term" value="P:regulation of developmental process"/>
    <property type="evidence" value="ECO:0007669"/>
    <property type="project" value="TreeGrafter"/>
</dbReference>
<dbReference type="PANTHER" id="PTHR31948">
    <property type="entry name" value="ZINC-FINGER HOMEODOMAIN PROTEIN 2"/>
    <property type="match status" value="1"/>
</dbReference>
<dbReference type="AlphaFoldDB" id="A0AAV6NKB3"/>
<evidence type="ECO:0000256" key="1">
    <source>
        <dbReference type="ARBA" id="ARBA00004123"/>
    </source>
</evidence>
<keyword evidence="7 12" id="KW-0371">Homeobox</keyword>
<keyword evidence="4" id="KW-0862">Zinc</keyword>
<dbReference type="InterPro" id="IPR006456">
    <property type="entry name" value="ZF_HD_homeobox_Cys/His_dimer"/>
</dbReference>
<evidence type="ECO:0000256" key="7">
    <source>
        <dbReference type="ARBA" id="ARBA00023155"/>
    </source>
</evidence>
<keyword evidence="8" id="KW-0804">Transcription</keyword>
<dbReference type="InterPro" id="IPR006455">
    <property type="entry name" value="Homeodomain_ZF_HD"/>
</dbReference>
<evidence type="ECO:0000313" key="12">
    <source>
        <dbReference type="EMBL" id="KAG6598449.1"/>
    </source>
</evidence>
<proteinExistence type="predicted"/>
<sequence>MDIREQEKEVIIPAASAGGGYAHIFGETSSGGVVDRRIESIHNGSHHHIQTDLHDADCVAATTENIGNGGGGGGSGGGGGGGGGRGGSFSSGGRSKARGAGAGVRYRECLKNHAASVGGNIYDGCGEFMPSGEDGTLEALKCAACECHRNFHRKEIHGESQLNISPNYRRGLMLNHLQLPAPLPSPSALHGHHKFSMALNLHSSPNAPIIAPMNVAYGGGGGGTESSSEDLNVFHSNAEVMPPSSFSLKKRYRTKFTQEQKDRMLEFAERVGWRIQKQDEEDVERFCSDVGVKRQVLKVWMHNNKNTVKKPNENHEPEPAAVAVAVDVGTCTVVTSESRWFYDPSVEEQVTRARRVLVSHVEGGGGVGGNGGGSGLCDDHHSVAAALQR</sequence>